<dbReference type="EMBL" id="QOIL01000005">
    <property type="protein sequence ID" value="RCG31383.1"/>
    <property type="molecule type" value="Genomic_DNA"/>
</dbReference>
<dbReference type="Proteomes" id="UP000253094">
    <property type="component" value="Unassembled WGS sequence"/>
</dbReference>
<sequence>MDLHSETAELFDASRGLHGCVRRQLVAVHHQCDTLESPESTMLLLGTPIRVTATAAVFDDQPIPIDGDQEILMPEYACDCLEKPSVRGVVLDEDHGGQR</sequence>
<proteinExistence type="predicted"/>
<name>A0A367FLV4_9ACTN</name>
<reference evidence="1 2" key="1">
    <citation type="submission" date="2018-06" db="EMBL/GenBank/DDBJ databases">
        <title>Sphaerisporangium craniellae sp. nov., isolated from a marine sponge in the South China Sea.</title>
        <authorList>
            <person name="Li L."/>
        </authorList>
    </citation>
    <scope>NUCLEOTIDE SEQUENCE [LARGE SCALE GENOMIC DNA]</scope>
    <source>
        <strain evidence="1 2">CCTCC AA 208026</strain>
    </source>
</reference>
<dbReference type="AlphaFoldDB" id="A0A367FLV4"/>
<evidence type="ECO:0000313" key="2">
    <source>
        <dbReference type="Proteomes" id="UP000253094"/>
    </source>
</evidence>
<comment type="caution">
    <text evidence="1">The sequence shown here is derived from an EMBL/GenBank/DDBJ whole genome shotgun (WGS) entry which is preliminary data.</text>
</comment>
<gene>
    <name evidence="1" type="ORF">DQ384_11795</name>
</gene>
<accession>A0A367FLV4</accession>
<protein>
    <submittedName>
        <fullName evidence="1">Uncharacterized protein</fullName>
    </submittedName>
</protein>
<organism evidence="1 2">
    <name type="scientific">Sphaerisporangium album</name>
    <dbReference type="NCBI Taxonomy" id="509200"/>
    <lineage>
        <taxon>Bacteria</taxon>
        <taxon>Bacillati</taxon>
        <taxon>Actinomycetota</taxon>
        <taxon>Actinomycetes</taxon>
        <taxon>Streptosporangiales</taxon>
        <taxon>Streptosporangiaceae</taxon>
        <taxon>Sphaerisporangium</taxon>
    </lineage>
</organism>
<keyword evidence="2" id="KW-1185">Reference proteome</keyword>
<evidence type="ECO:0000313" key="1">
    <source>
        <dbReference type="EMBL" id="RCG31383.1"/>
    </source>
</evidence>